<name>A0A8D8LDQ3_9HEMI</name>
<dbReference type="PANTHER" id="PTHR21564:SF5">
    <property type="entry name" value="SCRIBBLER, ISOFORM J"/>
    <property type="match status" value="1"/>
</dbReference>
<feature type="compositionally biased region" description="Basic residues" evidence="1">
    <location>
        <begin position="232"/>
        <end position="241"/>
    </location>
</feature>
<evidence type="ECO:0000313" key="2">
    <source>
        <dbReference type="EMBL" id="CAG6608119.1"/>
    </source>
</evidence>
<reference evidence="2" key="1">
    <citation type="submission" date="2021-05" db="EMBL/GenBank/DDBJ databases">
        <authorList>
            <person name="Alioto T."/>
            <person name="Alioto T."/>
            <person name="Gomez Garrido J."/>
        </authorList>
    </citation>
    <scope>NUCLEOTIDE SEQUENCE</scope>
</reference>
<feature type="region of interest" description="Disordered" evidence="1">
    <location>
        <begin position="87"/>
        <end position="118"/>
    </location>
</feature>
<dbReference type="PANTHER" id="PTHR21564">
    <property type="entry name" value="BRAKELESS PROTEIN"/>
    <property type="match status" value="1"/>
</dbReference>
<dbReference type="EMBL" id="HBUF01010293">
    <property type="protein sequence ID" value="CAG6608119.1"/>
    <property type="molecule type" value="Transcribed_RNA"/>
</dbReference>
<feature type="compositionally biased region" description="Basic and acidic residues" evidence="1">
    <location>
        <begin position="9"/>
        <end position="18"/>
    </location>
</feature>
<dbReference type="GO" id="GO:0005634">
    <property type="term" value="C:nucleus"/>
    <property type="evidence" value="ECO:0007669"/>
    <property type="project" value="TreeGrafter"/>
</dbReference>
<feature type="region of interest" description="Disordered" evidence="1">
    <location>
        <begin position="1"/>
        <end position="38"/>
    </location>
</feature>
<organism evidence="2">
    <name type="scientific">Cacopsylla melanoneura</name>
    <dbReference type="NCBI Taxonomy" id="428564"/>
    <lineage>
        <taxon>Eukaryota</taxon>
        <taxon>Metazoa</taxon>
        <taxon>Ecdysozoa</taxon>
        <taxon>Arthropoda</taxon>
        <taxon>Hexapoda</taxon>
        <taxon>Insecta</taxon>
        <taxon>Pterygota</taxon>
        <taxon>Neoptera</taxon>
        <taxon>Paraneoptera</taxon>
        <taxon>Hemiptera</taxon>
        <taxon>Sternorrhyncha</taxon>
        <taxon>Psylloidea</taxon>
        <taxon>Psyllidae</taxon>
        <taxon>Psyllinae</taxon>
        <taxon>Cacopsylla</taxon>
    </lineage>
</organism>
<accession>A0A8D8LDQ3</accession>
<dbReference type="InterPro" id="IPR040010">
    <property type="entry name" value="ZN608/ZN609"/>
</dbReference>
<protein>
    <submittedName>
        <fullName evidence="2">Uncharacterized protein</fullName>
    </submittedName>
</protein>
<dbReference type="AlphaFoldDB" id="A0A8D8LDQ3"/>
<evidence type="ECO:0000256" key="1">
    <source>
        <dbReference type="SAM" id="MobiDB-lite"/>
    </source>
</evidence>
<proteinExistence type="predicted"/>
<dbReference type="EMBL" id="HBUF01010295">
    <property type="protein sequence ID" value="CAG6608122.1"/>
    <property type="molecule type" value="Transcribed_RNA"/>
</dbReference>
<feature type="compositionally biased region" description="Basic residues" evidence="1">
    <location>
        <begin position="89"/>
        <end position="98"/>
    </location>
</feature>
<feature type="region of interest" description="Disordered" evidence="1">
    <location>
        <begin position="139"/>
        <end position="241"/>
    </location>
</feature>
<dbReference type="GO" id="GO:0006357">
    <property type="term" value="P:regulation of transcription by RNA polymerase II"/>
    <property type="evidence" value="ECO:0007669"/>
    <property type="project" value="TreeGrafter"/>
</dbReference>
<feature type="compositionally biased region" description="Low complexity" evidence="1">
    <location>
        <begin position="203"/>
        <end position="212"/>
    </location>
</feature>
<feature type="compositionally biased region" description="Gly residues" evidence="1">
    <location>
        <begin position="166"/>
        <end position="202"/>
    </location>
</feature>
<feature type="compositionally biased region" description="Low complexity" evidence="1">
    <location>
        <begin position="141"/>
        <end position="151"/>
    </location>
</feature>
<sequence length="274" mass="28344">METQGKTRKQQEDSKQDQGVKPTMETQGPPPPPTSQQFAYIHAGYLPGPPYNAFDPAPHPGAPPHHPLYRGGLGGHLPLPGHLLPMHLHPSHQLHPHARYPPTHVPEDLSTPSSDTQKGLDMYYQASSHKIHELQERALKSPNTSSSSHKPPSTPGGGPTPSSPASGGGHHPGDPNGRGGPNPSPGGGGGPGGLPPGQGGPNNSGPSPNQGPSQGGGGKDGGRRSSSPPPQRHVHTHHHTHVGLGYSILAGQYPAPYGAAAVQAVINQYPPTTK</sequence>